<evidence type="ECO:0000313" key="2">
    <source>
        <dbReference type="EMBL" id="RRT67633.1"/>
    </source>
</evidence>
<gene>
    <name evidence="2" type="ORF">B296_00004888</name>
</gene>
<dbReference type="AlphaFoldDB" id="A0A426ZUI5"/>
<evidence type="ECO:0000313" key="3">
    <source>
        <dbReference type="Proteomes" id="UP000287651"/>
    </source>
</evidence>
<accession>A0A426ZUI5</accession>
<name>A0A426ZUI5_ENSVE</name>
<dbReference type="Proteomes" id="UP000287651">
    <property type="component" value="Unassembled WGS sequence"/>
</dbReference>
<feature type="compositionally biased region" description="Polar residues" evidence="1">
    <location>
        <begin position="1"/>
        <end position="11"/>
    </location>
</feature>
<comment type="caution">
    <text evidence="2">The sequence shown here is derived from an EMBL/GenBank/DDBJ whole genome shotgun (WGS) entry which is preliminary data.</text>
</comment>
<reference evidence="2 3" key="1">
    <citation type="journal article" date="2014" name="Agronomy (Basel)">
        <title>A Draft Genome Sequence for Ensete ventricosum, the Drought-Tolerant Tree Against Hunger.</title>
        <authorList>
            <person name="Harrison J."/>
            <person name="Moore K.A."/>
            <person name="Paszkiewicz K."/>
            <person name="Jones T."/>
            <person name="Grant M."/>
            <person name="Ambacheew D."/>
            <person name="Muzemil S."/>
            <person name="Studholme D.J."/>
        </authorList>
    </citation>
    <scope>NUCLEOTIDE SEQUENCE [LARGE SCALE GENOMIC DNA]</scope>
</reference>
<dbReference type="EMBL" id="AMZH03004975">
    <property type="protein sequence ID" value="RRT67633.1"/>
    <property type="molecule type" value="Genomic_DNA"/>
</dbReference>
<evidence type="ECO:0000256" key="1">
    <source>
        <dbReference type="SAM" id="MobiDB-lite"/>
    </source>
</evidence>
<proteinExistence type="predicted"/>
<sequence>MSQACPQSSANVERPSEETHMPPPTLDVGRPSSFPLSEEANPSTPTLNHYWRLFNDSGFSPPMVNPRTPVLKPSSQLVKEFELNFLASSLPRPNAASLLGLSQVSEESLV</sequence>
<feature type="region of interest" description="Disordered" evidence="1">
    <location>
        <begin position="1"/>
        <end position="47"/>
    </location>
</feature>
<organism evidence="2 3">
    <name type="scientific">Ensete ventricosum</name>
    <name type="common">Abyssinian banana</name>
    <name type="synonym">Musa ensete</name>
    <dbReference type="NCBI Taxonomy" id="4639"/>
    <lineage>
        <taxon>Eukaryota</taxon>
        <taxon>Viridiplantae</taxon>
        <taxon>Streptophyta</taxon>
        <taxon>Embryophyta</taxon>
        <taxon>Tracheophyta</taxon>
        <taxon>Spermatophyta</taxon>
        <taxon>Magnoliopsida</taxon>
        <taxon>Liliopsida</taxon>
        <taxon>Zingiberales</taxon>
        <taxon>Musaceae</taxon>
        <taxon>Ensete</taxon>
    </lineage>
</organism>
<protein>
    <submittedName>
        <fullName evidence="2">Uncharacterized protein</fullName>
    </submittedName>
</protein>